<keyword evidence="1" id="KW-0472">Membrane</keyword>
<dbReference type="Proteomes" id="UP001608902">
    <property type="component" value="Unassembled WGS sequence"/>
</dbReference>
<keyword evidence="1" id="KW-1133">Transmembrane helix</keyword>
<evidence type="ECO:0000313" key="3">
    <source>
        <dbReference type="Proteomes" id="UP001608902"/>
    </source>
</evidence>
<sequence>MRTGCVMSGSTDEKIAMCVRYIQKFLGCLPSTLVLLILLTNRFARDPRKFPLKAQVHMPQSTQQLQSKHGLSVAPSVELSFIPKRQPDPSLVASLVAIGVRTLTLILVKHAWNEAL</sequence>
<evidence type="ECO:0000313" key="2">
    <source>
        <dbReference type="EMBL" id="MFH4980874.1"/>
    </source>
</evidence>
<gene>
    <name evidence="2" type="ORF">AB6A40_007583</name>
</gene>
<reference evidence="2 3" key="1">
    <citation type="submission" date="2024-08" db="EMBL/GenBank/DDBJ databases">
        <title>Gnathostoma spinigerum genome.</title>
        <authorList>
            <person name="Gonzalez-Bertolin B."/>
            <person name="Monzon S."/>
            <person name="Zaballos A."/>
            <person name="Jimenez P."/>
            <person name="Dekumyoy P."/>
            <person name="Varona S."/>
            <person name="Cuesta I."/>
            <person name="Sumanam S."/>
            <person name="Adisakwattana P."/>
            <person name="Gasser R.B."/>
            <person name="Hernandez-Gonzalez A."/>
            <person name="Young N.D."/>
            <person name="Perteguer M.J."/>
        </authorList>
    </citation>
    <scope>NUCLEOTIDE SEQUENCE [LARGE SCALE GENOMIC DNA]</scope>
    <source>
        <strain evidence="2">AL3</strain>
        <tissue evidence="2">Liver</tissue>
    </source>
</reference>
<keyword evidence="1" id="KW-0812">Transmembrane</keyword>
<keyword evidence="3" id="KW-1185">Reference proteome</keyword>
<dbReference type="EMBL" id="JBGFUD010006236">
    <property type="protein sequence ID" value="MFH4980874.1"/>
    <property type="molecule type" value="Genomic_DNA"/>
</dbReference>
<accession>A0ABD6ERS5</accession>
<comment type="caution">
    <text evidence="2">The sequence shown here is derived from an EMBL/GenBank/DDBJ whole genome shotgun (WGS) entry which is preliminary data.</text>
</comment>
<name>A0ABD6ERS5_9BILA</name>
<dbReference type="AlphaFoldDB" id="A0ABD6ERS5"/>
<evidence type="ECO:0000256" key="1">
    <source>
        <dbReference type="SAM" id="Phobius"/>
    </source>
</evidence>
<proteinExistence type="predicted"/>
<feature type="transmembrane region" description="Helical" evidence="1">
    <location>
        <begin position="21"/>
        <end position="39"/>
    </location>
</feature>
<protein>
    <submittedName>
        <fullName evidence="2">Uncharacterized protein</fullName>
    </submittedName>
</protein>
<organism evidence="2 3">
    <name type="scientific">Gnathostoma spinigerum</name>
    <dbReference type="NCBI Taxonomy" id="75299"/>
    <lineage>
        <taxon>Eukaryota</taxon>
        <taxon>Metazoa</taxon>
        <taxon>Ecdysozoa</taxon>
        <taxon>Nematoda</taxon>
        <taxon>Chromadorea</taxon>
        <taxon>Rhabditida</taxon>
        <taxon>Spirurina</taxon>
        <taxon>Gnathostomatomorpha</taxon>
        <taxon>Gnathostomatoidea</taxon>
        <taxon>Gnathostomatidae</taxon>
        <taxon>Gnathostoma</taxon>
    </lineage>
</organism>